<keyword evidence="1" id="KW-0472">Membrane</keyword>
<keyword evidence="1" id="KW-1133">Transmembrane helix</keyword>
<name>A0A8U0A5P4_9EURY</name>
<feature type="transmembrane region" description="Helical" evidence="1">
    <location>
        <begin position="6"/>
        <end position="29"/>
    </location>
</feature>
<dbReference type="KEGG" id="haad:MW046_13105"/>
<sequence length="48" mass="5858">MAPINVIDWIGLVGPYIVFFGMLIVYYVWEGKRERRLRKRYTEERHGE</sequence>
<organism evidence="2 3">
    <name type="scientific">Halocatena salina</name>
    <dbReference type="NCBI Taxonomy" id="2934340"/>
    <lineage>
        <taxon>Archaea</taxon>
        <taxon>Methanobacteriati</taxon>
        <taxon>Methanobacteriota</taxon>
        <taxon>Stenosarchaea group</taxon>
        <taxon>Halobacteria</taxon>
        <taxon>Halobacteriales</taxon>
        <taxon>Natronomonadaceae</taxon>
        <taxon>Halocatena</taxon>
    </lineage>
</organism>
<keyword evidence="1" id="KW-0812">Transmembrane</keyword>
<gene>
    <name evidence="2" type="ORF">MW046_13105</name>
</gene>
<evidence type="ECO:0000256" key="1">
    <source>
        <dbReference type="SAM" id="Phobius"/>
    </source>
</evidence>
<evidence type="ECO:0000313" key="2">
    <source>
        <dbReference type="EMBL" id="UPM44382.1"/>
    </source>
</evidence>
<accession>A0A8U0A5P4</accession>
<keyword evidence="2" id="KW-0614">Plasmid</keyword>
<dbReference type="GeneID" id="71929002"/>
<reference evidence="2" key="1">
    <citation type="submission" date="2022-04" db="EMBL/GenBank/DDBJ databases">
        <title>Halocatena sp. nov., isolated from a salt lake.</title>
        <authorList>
            <person name="Cui H.-L."/>
        </authorList>
    </citation>
    <scope>NUCLEOTIDE SEQUENCE</scope>
    <source>
        <strain evidence="2">AD-1</strain>
        <plasmid evidence="2">unnamed1</plasmid>
    </source>
</reference>
<evidence type="ECO:0000313" key="3">
    <source>
        <dbReference type="Proteomes" id="UP000831768"/>
    </source>
</evidence>
<dbReference type="AlphaFoldDB" id="A0A8U0A5P4"/>
<keyword evidence="3" id="KW-1185">Reference proteome</keyword>
<protein>
    <submittedName>
        <fullName evidence="2">Uncharacterized protein</fullName>
    </submittedName>
</protein>
<dbReference type="EMBL" id="CP096020">
    <property type="protein sequence ID" value="UPM44382.1"/>
    <property type="molecule type" value="Genomic_DNA"/>
</dbReference>
<geneLocation type="plasmid" evidence="2 3">
    <name>unnamed1</name>
</geneLocation>
<dbReference type="RefSeq" id="WP_247995036.1">
    <property type="nucleotide sequence ID" value="NZ_CP096020.1"/>
</dbReference>
<proteinExistence type="predicted"/>
<dbReference type="Proteomes" id="UP000831768">
    <property type="component" value="Plasmid unnamed1"/>
</dbReference>